<dbReference type="EMBL" id="JBBNAE010000002">
    <property type="protein sequence ID" value="KAK9144136.1"/>
    <property type="molecule type" value="Genomic_DNA"/>
</dbReference>
<gene>
    <name evidence="2" type="ORF">Sjap_004039</name>
</gene>
<feature type="compositionally biased region" description="Pro residues" evidence="1">
    <location>
        <begin position="65"/>
        <end position="74"/>
    </location>
</feature>
<dbReference type="Proteomes" id="UP001417504">
    <property type="component" value="Unassembled WGS sequence"/>
</dbReference>
<feature type="region of interest" description="Disordered" evidence="1">
    <location>
        <begin position="23"/>
        <end position="74"/>
    </location>
</feature>
<keyword evidence="3" id="KW-1185">Reference proteome</keyword>
<reference evidence="2 3" key="1">
    <citation type="submission" date="2024-01" db="EMBL/GenBank/DDBJ databases">
        <title>Genome assemblies of Stephania.</title>
        <authorList>
            <person name="Yang L."/>
        </authorList>
    </citation>
    <scope>NUCLEOTIDE SEQUENCE [LARGE SCALE GENOMIC DNA]</scope>
    <source>
        <strain evidence="2">QJT</strain>
        <tissue evidence="2">Leaf</tissue>
    </source>
</reference>
<dbReference type="SUPFAM" id="SSF117281">
    <property type="entry name" value="Kelch motif"/>
    <property type="match status" value="1"/>
</dbReference>
<feature type="compositionally biased region" description="Pro residues" evidence="1">
    <location>
        <begin position="162"/>
        <end position="175"/>
    </location>
</feature>
<feature type="region of interest" description="Disordered" evidence="1">
    <location>
        <begin position="126"/>
        <end position="183"/>
    </location>
</feature>
<dbReference type="PANTHER" id="PTHR47590:SF7">
    <property type="entry name" value="OS06G0711700 PROTEIN"/>
    <property type="match status" value="1"/>
</dbReference>
<evidence type="ECO:0000313" key="3">
    <source>
        <dbReference type="Proteomes" id="UP001417504"/>
    </source>
</evidence>
<organism evidence="2 3">
    <name type="scientific">Stephania japonica</name>
    <dbReference type="NCBI Taxonomy" id="461633"/>
    <lineage>
        <taxon>Eukaryota</taxon>
        <taxon>Viridiplantae</taxon>
        <taxon>Streptophyta</taxon>
        <taxon>Embryophyta</taxon>
        <taxon>Tracheophyta</taxon>
        <taxon>Spermatophyta</taxon>
        <taxon>Magnoliopsida</taxon>
        <taxon>Ranunculales</taxon>
        <taxon>Menispermaceae</taxon>
        <taxon>Menispermoideae</taxon>
        <taxon>Cissampelideae</taxon>
        <taxon>Stephania</taxon>
    </lineage>
</organism>
<comment type="caution">
    <text evidence="2">The sequence shown here is derived from an EMBL/GenBank/DDBJ whole genome shotgun (WGS) entry which is preliminary data.</text>
</comment>
<evidence type="ECO:0000313" key="2">
    <source>
        <dbReference type="EMBL" id="KAK9144136.1"/>
    </source>
</evidence>
<proteinExistence type="predicted"/>
<name>A0AAP0K1K4_9MAGN</name>
<dbReference type="PANTHER" id="PTHR47590">
    <property type="entry name" value="F-BOX/KELCH-REPEAT PROTEIN SKIP25"/>
    <property type="match status" value="1"/>
</dbReference>
<dbReference type="AlphaFoldDB" id="A0AAP0K1K4"/>
<feature type="compositionally biased region" description="Gly residues" evidence="1">
    <location>
        <begin position="44"/>
        <end position="64"/>
    </location>
</feature>
<dbReference type="Gene3D" id="2.120.10.80">
    <property type="entry name" value="Kelch-type beta propeller"/>
    <property type="match status" value="1"/>
</dbReference>
<protein>
    <submittedName>
        <fullName evidence="2">Uncharacterized protein</fullName>
    </submittedName>
</protein>
<sequence length="376" mass="39897">MAGALAHVLISIPQHSLSLCVSKTTHEHDHHHQHHFEEEEEGGGEGPVGLEGGADTGAAGAPGGGMPPPRPPLRPVPSVPVMAAPHLLPHLPSLPLPLRPLIFLLLNPRRPLLSLRPNLLLLAPPPPPPPSSLSSSATPPSSPATSPSSPSPPPTTATSSSSPPPPPTSSPPSPRPLLFSPNSTTLPQWHLGPPISPPRRWCAAGSLNNSVYLASGFSSAYNHLVARSAARWPIYNHHHHHDHDEEWEEVAGMRNAAFSREAVEAVGWRGKLCMVNVKGNAVKMGVVYDERRGWEGVMERYDEGRDCWELVVVEETLKGAVQMAAGGGRVCVVCAGGTTVVVVDVLARPGRVWLVDPPPGNNVIAVHVLPRISAPN</sequence>
<feature type="compositionally biased region" description="Low complexity" evidence="1">
    <location>
        <begin position="132"/>
        <end position="148"/>
    </location>
</feature>
<evidence type="ECO:0000256" key="1">
    <source>
        <dbReference type="SAM" id="MobiDB-lite"/>
    </source>
</evidence>
<accession>A0AAP0K1K4</accession>
<dbReference type="InterPro" id="IPR015915">
    <property type="entry name" value="Kelch-typ_b-propeller"/>
</dbReference>